<comment type="caution">
    <text evidence="1">The sequence shown here is derived from an EMBL/GenBank/DDBJ whole genome shotgun (WGS) entry which is preliminary data.</text>
</comment>
<sequence>MSSHDLNLDLTQKYNIINKQYKSITRELVDKIVHKFDDIADLYINESFLSDKEKESLSNALLTKRILNNGEYNEANSISTILNFVLNMFLFMNIYECNEPERLFKGYTLADWLITKLHKASLDDVKYNKNFTDDNIINTFNRFIEITDNDIYKLL</sequence>
<dbReference type="EMBL" id="JAPFFF010000039">
    <property type="protein sequence ID" value="KAK8842283.1"/>
    <property type="molecule type" value="Genomic_DNA"/>
</dbReference>
<protein>
    <submittedName>
        <fullName evidence="1">Uncharacterized protein</fullName>
    </submittedName>
</protein>
<keyword evidence="2" id="KW-1185">Reference proteome</keyword>
<evidence type="ECO:0000313" key="1">
    <source>
        <dbReference type="EMBL" id="KAK8842283.1"/>
    </source>
</evidence>
<name>A0ABR2H8W0_9EUKA</name>
<reference evidence="1 2" key="1">
    <citation type="submission" date="2024-04" db="EMBL/GenBank/DDBJ databases">
        <title>Tritrichomonas musculus Genome.</title>
        <authorList>
            <person name="Alves-Ferreira E."/>
            <person name="Grigg M."/>
            <person name="Lorenzi H."/>
            <person name="Galac M."/>
        </authorList>
    </citation>
    <scope>NUCLEOTIDE SEQUENCE [LARGE SCALE GENOMIC DNA]</scope>
    <source>
        <strain evidence="1 2">EAF2021</strain>
    </source>
</reference>
<dbReference type="Proteomes" id="UP001470230">
    <property type="component" value="Unassembled WGS sequence"/>
</dbReference>
<proteinExistence type="predicted"/>
<accession>A0ABR2H8W0</accession>
<evidence type="ECO:0000313" key="2">
    <source>
        <dbReference type="Proteomes" id="UP001470230"/>
    </source>
</evidence>
<organism evidence="1 2">
    <name type="scientific">Tritrichomonas musculus</name>
    <dbReference type="NCBI Taxonomy" id="1915356"/>
    <lineage>
        <taxon>Eukaryota</taxon>
        <taxon>Metamonada</taxon>
        <taxon>Parabasalia</taxon>
        <taxon>Tritrichomonadida</taxon>
        <taxon>Tritrichomonadidae</taxon>
        <taxon>Tritrichomonas</taxon>
    </lineage>
</organism>
<gene>
    <name evidence="1" type="ORF">M9Y10_026517</name>
</gene>